<name>A0A4C1WAR5_EUMVA</name>
<evidence type="ECO:0000313" key="1">
    <source>
        <dbReference type="EMBL" id="GBP47970.1"/>
    </source>
</evidence>
<dbReference type="Proteomes" id="UP000299102">
    <property type="component" value="Unassembled WGS sequence"/>
</dbReference>
<sequence>MDELSVKCSLYADDQVIPATSACGLLEMRNKMNDSVNKRGIKSEKSIAQFVRGYGHNTIWFDCGSGLNASPSARRSMLSSNACLQHAAACIMQLTAEARIWFSDFKRGHVNLSDEFRDGRSSTAVNNKNIDTMRCPVRVEVTTVVANAITRSGTDRLTYIPKHECCARGRPIIVEWERDARHSAGPLSRSDSLYRRRPRRTCPGAAGCPTPLTYRLTRAASSCCDPRKVSLFVYTACYV</sequence>
<protein>
    <recommendedName>
        <fullName evidence="3">Reverse transcriptase domain-containing protein</fullName>
    </recommendedName>
</protein>
<evidence type="ECO:0000313" key="2">
    <source>
        <dbReference type="Proteomes" id="UP000299102"/>
    </source>
</evidence>
<organism evidence="1 2">
    <name type="scientific">Eumeta variegata</name>
    <name type="common">Bagworm moth</name>
    <name type="synonym">Eumeta japonica</name>
    <dbReference type="NCBI Taxonomy" id="151549"/>
    <lineage>
        <taxon>Eukaryota</taxon>
        <taxon>Metazoa</taxon>
        <taxon>Ecdysozoa</taxon>
        <taxon>Arthropoda</taxon>
        <taxon>Hexapoda</taxon>
        <taxon>Insecta</taxon>
        <taxon>Pterygota</taxon>
        <taxon>Neoptera</taxon>
        <taxon>Endopterygota</taxon>
        <taxon>Lepidoptera</taxon>
        <taxon>Glossata</taxon>
        <taxon>Ditrysia</taxon>
        <taxon>Tineoidea</taxon>
        <taxon>Psychidae</taxon>
        <taxon>Oiketicinae</taxon>
        <taxon>Eumeta</taxon>
    </lineage>
</organism>
<reference evidence="1 2" key="1">
    <citation type="journal article" date="2019" name="Commun. Biol.">
        <title>The bagworm genome reveals a unique fibroin gene that provides high tensile strength.</title>
        <authorList>
            <person name="Kono N."/>
            <person name="Nakamura H."/>
            <person name="Ohtoshi R."/>
            <person name="Tomita M."/>
            <person name="Numata K."/>
            <person name="Arakawa K."/>
        </authorList>
    </citation>
    <scope>NUCLEOTIDE SEQUENCE [LARGE SCALE GENOMIC DNA]</scope>
</reference>
<evidence type="ECO:0008006" key="3">
    <source>
        <dbReference type="Google" id="ProtNLM"/>
    </source>
</evidence>
<keyword evidence="2" id="KW-1185">Reference proteome</keyword>
<dbReference type="OrthoDB" id="10014409at2759"/>
<gene>
    <name evidence="1" type="ORF">EVAR_40394_1</name>
</gene>
<comment type="caution">
    <text evidence="1">The sequence shown here is derived from an EMBL/GenBank/DDBJ whole genome shotgun (WGS) entry which is preliminary data.</text>
</comment>
<dbReference type="AlphaFoldDB" id="A0A4C1WAR5"/>
<dbReference type="EMBL" id="BGZK01000514">
    <property type="protein sequence ID" value="GBP47970.1"/>
    <property type="molecule type" value="Genomic_DNA"/>
</dbReference>
<accession>A0A4C1WAR5</accession>
<proteinExistence type="predicted"/>